<comment type="caution">
    <text evidence="6">The sequence shown here is derived from an EMBL/GenBank/DDBJ whole genome shotgun (WGS) entry which is preliminary data.</text>
</comment>
<evidence type="ECO:0000256" key="2">
    <source>
        <dbReference type="ARBA" id="ARBA00034247"/>
    </source>
</evidence>
<dbReference type="PROSITE" id="PS50113">
    <property type="entry name" value="PAC"/>
    <property type="match status" value="1"/>
</dbReference>
<dbReference type="CDD" id="cd01949">
    <property type="entry name" value="GGDEF"/>
    <property type="match status" value="1"/>
</dbReference>
<evidence type="ECO:0000259" key="5">
    <source>
        <dbReference type="PROSITE" id="PS50887"/>
    </source>
</evidence>
<proteinExistence type="predicted"/>
<evidence type="ECO:0000256" key="1">
    <source>
        <dbReference type="ARBA" id="ARBA00012528"/>
    </source>
</evidence>
<feature type="domain" description="PAC" evidence="4">
    <location>
        <begin position="81"/>
        <end position="133"/>
    </location>
</feature>
<protein>
    <recommendedName>
        <fullName evidence="1">diguanylate cyclase</fullName>
        <ecNumber evidence="1">2.7.7.65</ecNumber>
    </recommendedName>
</protein>
<evidence type="ECO:0000259" key="3">
    <source>
        <dbReference type="PROSITE" id="PS50112"/>
    </source>
</evidence>
<feature type="domain" description="PAS" evidence="3">
    <location>
        <begin position="3"/>
        <end position="50"/>
    </location>
</feature>
<dbReference type="Pfam" id="PF13426">
    <property type="entry name" value="PAS_9"/>
    <property type="match status" value="1"/>
</dbReference>
<dbReference type="InterPro" id="IPR000700">
    <property type="entry name" value="PAS-assoc_C"/>
</dbReference>
<reference evidence="6 7" key="1">
    <citation type="submission" date="2020-04" db="EMBL/GenBank/DDBJ databases">
        <authorList>
            <person name="Yoon J."/>
        </authorList>
    </citation>
    <scope>NUCLEOTIDE SEQUENCE [LARGE SCALE GENOMIC DNA]</scope>
    <source>
        <strain evidence="6 7">KMU-166</strain>
    </source>
</reference>
<dbReference type="Proteomes" id="UP000765845">
    <property type="component" value="Unassembled WGS sequence"/>
</dbReference>
<dbReference type="RefSeq" id="WP_168450901.1">
    <property type="nucleotide sequence ID" value="NZ_JAAWWK010000004.1"/>
</dbReference>
<evidence type="ECO:0000259" key="4">
    <source>
        <dbReference type="PROSITE" id="PS50113"/>
    </source>
</evidence>
<dbReference type="Pfam" id="PF00990">
    <property type="entry name" value="GGDEF"/>
    <property type="match status" value="1"/>
</dbReference>
<dbReference type="PROSITE" id="PS50887">
    <property type="entry name" value="GGDEF"/>
    <property type="match status" value="1"/>
</dbReference>
<dbReference type="Gene3D" id="3.30.70.270">
    <property type="match status" value="1"/>
</dbReference>
<keyword evidence="7" id="KW-1185">Reference proteome</keyword>
<dbReference type="PANTHER" id="PTHR45138:SF9">
    <property type="entry name" value="DIGUANYLATE CYCLASE DGCM-RELATED"/>
    <property type="match status" value="1"/>
</dbReference>
<evidence type="ECO:0000313" key="6">
    <source>
        <dbReference type="EMBL" id="NKI18387.1"/>
    </source>
</evidence>
<dbReference type="SUPFAM" id="SSF55785">
    <property type="entry name" value="PYP-like sensor domain (PAS domain)"/>
    <property type="match status" value="1"/>
</dbReference>
<dbReference type="InterPro" id="IPR000160">
    <property type="entry name" value="GGDEF_dom"/>
</dbReference>
<name>A0ABX1GJ58_9GAMM</name>
<dbReference type="SUPFAM" id="SSF55073">
    <property type="entry name" value="Nucleotide cyclase"/>
    <property type="match status" value="1"/>
</dbReference>
<dbReference type="InterPro" id="IPR043128">
    <property type="entry name" value="Rev_trsase/Diguanyl_cyclase"/>
</dbReference>
<evidence type="ECO:0000313" key="7">
    <source>
        <dbReference type="Proteomes" id="UP000765845"/>
    </source>
</evidence>
<comment type="catalytic activity">
    <reaction evidence="2">
        <text>2 GTP = 3',3'-c-di-GMP + 2 diphosphate</text>
        <dbReference type="Rhea" id="RHEA:24898"/>
        <dbReference type="ChEBI" id="CHEBI:33019"/>
        <dbReference type="ChEBI" id="CHEBI:37565"/>
        <dbReference type="ChEBI" id="CHEBI:58805"/>
        <dbReference type="EC" id="2.7.7.65"/>
    </reaction>
</comment>
<gene>
    <name evidence="6" type="ORF">HCU74_13300</name>
</gene>
<dbReference type="Gene3D" id="3.30.450.20">
    <property type="entry name" value="PAS domain"/>
    <property type="match status" value="1"/>
</dbReference>
<organism evidence="6 7">
    <name type="scientific">Spongiibacter thalassae</name>
    <dbReference type="NCBI Taxonomy" id="2721624"/>
    <lineage>
        <taxon>Bacteria</taxon>
        <taxon>Pseudomonadati</taxon>
        <taxon>Pseudomonadota</taxon>
        <taxon>Gammaproteobacteria</taxon>
        <taxon>Cellvibrionales</taxon>
        <taxon>Spongiibacteraceae</taxon>
        <taxon>Spongiibacter</taxon>
    </lineage>
</organism>
<feature type="domain" description="GGDEF" evidence="5">
    <location>
        <begin position="179"/>
        <end position="317"/>
    </location>
</feature>
<dbReference type="InterPro" id="IPR029787">
    <property type="entry name" value="Nucleotide_cyclase"/>
</dbReference>
<dbReference type="CDD" id="cd00130">
    <property type="entry name" value="PAS"/>
    <property type="match status" value="1"/>
</dbReference>
<dbReference type="NCBIfam" id="TIGR00229">
    <property type="entry name" value="sensory_box"/>
    <property type="match status" value="1"/>
</dbReference>
<sequence length="332" mass="36495">MIDEKVLRSALDASSEGVMIFATGSHGWECVYANPSSAMLFGFDRADILGPVDGASKLHGILLDKSLRSTIRQTLSTGESFRYTFEVGRLTGGTFWCEMNMSPLNDDGGNWTHTIMMAHDVSDTVRYARKIESKNRLLREQNSALENIASRDDLTGLYNRRHFDAELARMVGLHERLGFPLSIAFFDVDFFKKFNDSYGHQAGDDVLREIAMVLQDGFSRETDVVARYGGEEFVVLSIGESLVTTFYQHVDTVRDGIAALAIPHKSSSCASVVTISAGIYFGDLVTPGQPQSVIEAADRALYQAKHAGRNRVEISELVEVHLPVGPGYAIGG</sequence>
<dbReference type="NCBIfam" id="TIGR00254">
    <property type="entry name" value="GGDEF"/>
    <property type="match status" value="1"/>
</dbReference>
<dbReference type="PROSITE" id="PS50112">
    <property type="entry name" value="PAS"/>
    <property type="match status" value="1"/>
</dbReference>
<dbReference type="EC" id="2.7.7.65" evidence="1"/>
<dbReference type="PANTHER" id="PTHR45138">
    <property type="entry name" value="REGULATORY COMPONENTS OF SENSORY TRANSDUCTION SYSTEM"/>
    <property type="match status" value="1"/>
</dbReference>
<accession>A0ABX1GJ58</accession>
<dbReference type="InterPro" id="IPR035965">
    <property type="entry name" value="PAS-like_dom_sf"/>
</dbReference>
<dbReference type="SMART" id="SM00267">
    <property type="entry name" value="GGDEF"/>
    <property type="match status" value="1"/>
</dbReference>
<dbReference type="EMBL" id="JAAWWK010000004">
    <property type="protein sequence ID" value="NKI18387.1"/>
    <property type="molecule type" value="Genomic_DNA"/>
</dbReference>
<dbReference type="InterPro" id="IPR050469">
    <property type="entry name" value="Diguanylate_Cyclase"/>
</dbReference>
<dbReference type="InterPro" id="IPR000014">
    <property type="entry name" value="PAS"/>
</dbReference>